<dbReference type="Gene3D" id="1.10.443.10">
    <property type="entry name" value="Intergrase catalytic core"/>
    <property type="match status" value="1"/>
</dbReference>
<keyword evidence="3" id="KW-0233">DNA recombination</keyword>
<dbReference type="GO" id="GO:0003677">
    <property type="term" value="F:DNA binding"/>
    <property type="evidence" value="ECO:0007669"/>
    <property type="project" value="UniProtKB-UniRule"/>
</dbReference>
<evidence type="ECO:0000256" key="2">
    <source>
        <dbReference type="ARBA" id="ARBA00023125"/>
    </source>
</evidence>
<feature type="domain" description="Core-binding (CB)" evidence="6">
    <location>
        <begin position="112"/>
        <end position="199"/>
    </location>
</feature>
<dbReference type="Proteomes" id="UP000295344">
    <property type="component" value="Unassembled WGS sequence"/>
</dbReference>
<dbReference type="PROSITE" id="PS51900">
    <property type="entry name" value="CB"/>
    <property type="match status" value="1"/>
</dbReference>
<dbReference type="PROSITE" id="PS51898">
    <property type="entry name" value="TYR_RECOMBINASE"/>
    <property type="match status" value="1"/>
</dbReference>
<comment type="caution">
    <text evidence="7">The sequence shown here is derived from an EMBL/GenBank/DDBJ whole genome shotgun (WGS) entry which is preliminary data.</text>
</comment>
<dbReference type="AlphaFoldDB" id="A0A4R7FP53"/>
<reference evidence="7 8" key="1">
    <citation type="submission" date="2019-03" db="EMBL/GenBank/DDBJ databases">
        <title>Genomic Encyclopedia of Archaeal and Bacterial Type Strains, Phase II (KMG-II): from individual species to whole genera.</title>
        <authorList>
            <person name="Goeker M."/>
        </authorList>
    </citation>
    <scope>NUCLEOTIDE SEQUENCE [LARGE SCALE GENOMIC DNA]</scope>
    <source>
        <strain evidence="7 8">DSM 24782</strain>
    </source>
</reference>
<dbReference type="InterPro" id="IPR050090">
    <property type="entry name" value="Tyrosine_recombinase_XerCD"/>
</dbReference>
<evidence type="ECO:0000313" key="7">
    <source>
        <dbReference type="EMBL" id="TDS79511.1"/>
    </source>
</evidence>
<dbReference type="InterPro" id="IPR010998">
    <property type="entry name" value="Integrase_recombinase_N"/>
</dbReference>
<dbReference type="InterPro" id="IPR011010">
    <property type="entry name" value="DNA_brk_join_enz"/>
</dbReference>
<gene>
    <name evidence="7" type="ORF">CLV52_0040</name>
</gene>
<protein>
    <submittedName>
        <fullName evidence="7">Site-specific recombinase XerD</fullName>
    </submittedName>
</protein>
<evidence type="ECO:0000256" key="4">
    <source>
        <dbReference type="PROSITE-ProRule" id="PRU01248"/>
    </source>
</evidence>
<comment type="similarity">
    <text evidence="1">Belongs to the 'phage' integrase family.</text>
</comment>
<dbReference type="PANTHER" id="PTHR30349">
    <property type="entry name" value="PHAGE INTEGRASE-RELATED"/>
    <property type="match status" value="1"/>
</dbReference>
<dbReference type="RefSeq" id="WP_133763760.1">
    <property type="nucleotide sequence ID" value="NZ_BAAARP010000001.1"/>
</dbReference>
<dbReference type="InterPro" id="IPR002104">
    <property type="entry name" value="Integrase_catalytic"/>
</dbReference>
<feature type="domain" description="Tyr recombinase" evidence="5">
    <location>
        <begin position="220"/>
        <end position="389"/>
    </location>
</feature>
<dbReference type="OrthoDB" id="1822491at2"/>
<dbReference type="Gene3D" id="1.10.150.130">
    <property type="match status" value="1"/>
</dbReference>
<dbReference type="GO" id="GO:0015074">
    <property type="term" value="P:DNA integration"/>
    <property type="evidence" value="ECO:0007669"/>
    <property type="project" value="InterPro"/>
</dbReference>
<keyword evidence="8" id="KW-1185">Reference proteome</keyword>
<name>A0A4R7FP53_9MICO</name>
<evidence type="ECO:0000259" key="5">
    <source>
        <dbReference type="PROSITE" id="PS51898"/>
    </source>
</evidence>
<dbReference type="EMBL" id="SOAM01000001">
    <property type="protein sequence ID" value="TDS79511.1"/>
    <property type="molecule type" value="Genomic_DNA"/>
</dbReference>
<organism evidence="7 8">
    <name type="scientific">Amnibacterium kyonggiense</name>
    <dbReference type="NCBI Taxonomy" id="595671"/>
    <lineage>
        <taxon>Bacteria</taxon>
        <taxon>Bacillati</taxon>
        <taxon>Actinomycetota</taxon>
        <taxon>Actinomycetes</taxon>
        <taxon>Micrococcales</taxon>
        <taxon>Microbacteriaceae</taxon>
        <taxon>Amnibacterium</taxon>
    </lineage>
</organism>
<evidence type="ECO:0000259" key="6">
    <source>
        <dbReference type="PROSITE" id="PS51900"/>
    </source>
</evidence>
<accession>A0A4R7FP53</accession>
<evidence type="ECO:0000313" key="8">
    <source>
        <dbReference type="Proteomes" id="UP000295344"/>
    </source>
</evidence>
<dbReference type="InterPro" id="IPR044068">
    <property type="entry name" value="CB"/>
</dbReference>
<evidence type="ECO:0000256" key="1">
    <source>
        <dbReference type="ARBA" id="ARBA00008857"/>
    </source>
</evidence>
<dbReference type="SUPFAM" id="SSF56349">
    <property type="entry name" value="DNA breaking-rejoining enzymes"/>
    <property type="match status" value="1"/>
</dbReference>
<dbReference type="GO" id="GO:0006310">
    <property type="term" value="P:DNA recombination"/>
    <property type="evidence" value="ECO:0007669"/>
    <property type="project" value="UniProtKB-KW"/>
</dbReference>
<sequence length="409" mass="46679">MERALTAVERAARIETPREQVCEGRNHDEGLHGHSGPARFLVRIACPMCGYGHDLRLCVGRVLYGLNSGRRMFCDGCEHEDVVAAFWTIEDLPAEEPMHMPSISRWRRRSSHEIEQSVQQWLATWELRMMAQNCTKDTITERLTTARAFLRTAVFEGEPLDLSEIRTHELLRFISRTDLKPSTRATYRSTLTAFFRFLVGEGAIEHDPTARLPRVRFRPAEPDPVRTIDMQRLLDSGIRGQTITKVLLYAYEGLRASEIAAIKGEDIDWERGRIWVAHAKGGRPVWRPLHPLVLEHIQAQDYPRVGYWFPSYRIPGPVTGSSVSDTISKAMKRAGIPHRPHDLRKWHGTTLLALGADSIDVQHSLRHVDGQSMKAYVLPNEERITAAKQRLPRVEIPTRPRRPHGPAEK</sequence>
<proteinExistence type="inferred from homology"/>
<dbReference type="Pfam" id="PF00589">
    <property type="entry name" value="Phage_integrase"/>
    <property type="match status" value="1"/>
</dbReference>
<evidence type="ECO:0000256" key="3">
    <source>
        <dbReference type="ARBA" id="ARBA00023172"/>
    </source>
</evidence>
<dbReference type="InterPro" id="IPR013762">
    <property type="entry name" value="Integrase-like_cat_sf"/>
</dbReference>
<dbReference type="PANTHER" id="PTHR30349:SF41">
    <property type="entry name" value="INTEGRASE_RECOMBINASE PROTEIN MJ0367-RELATED"/>
    <property type="match status" value="1"/>
</dbReference>
<keyword evidence="2 4" id="KW-0238">DNA-binding</keyword>